<dbReference type="Gene3D" id="2.170.130.10">
    <property type="entry name" value="TonB-dependent receptor, plug domain"/>
    <property type="match status" value="1"/>
</dbReference>
<feature type="region of interest" description="Disordered" evidence="10">
    <location>
        <begin position="163"/>
        <end position="182"/>
    </location>
</feature>
<comment type="similarity">
    <text evidence="8 9">Belongs to the TonB-dependent receptor family.</text>
</comment>
<evidence type="ECO:0000256" key="5">
    <source>
        <dbReference type="ARBA" id="ARBA00023077"/>
    </source>
</evidence>
<dbReference type="Pfam" id="PF13715">
    <property type="entry name" value="CarbopepD_reg_2"/>
    <property type="match status" value="1"/>
</dbReference>
<comment type="subcellular location">
    <subcellularLocation>
        <location evidence="1 8">Cell outer membrane</location>
        <topology evidence="1 8">Multi-pass membrane protein</topology>
    </subcellularLocation>
</comment>
<dbReference type="NCBIfam" id="TIGR04056">
    <property type="entry name" value="OMP_RagA_SusC"/>
    <property type="match status" value="1"/>
</dbReference>
<accession>A0ABT8LG09</accession>
<evidence type="ECO:0000256" key="7">
    <source>
        <dbReference type="ARBA" id="ARBA00023237"/>
    </source>
</evidence>
<keyword evidence="5 9" id="KW-0798">TonB box</keyword>
<dbReference type="InterPro" id="IPR036942">
    <property type="entry name" value="Beta-barrel_TonB_sf"/>
</dbReference>
<dbReference type="InterPro" id="IPR037066">
    <property type="entry name" value="Plug_dom_sf"/>
</dbReference>
<keyword evidence="11" id="KW-0732">Signal</keyword>
<keyword evidence="7 8" id="KW-0998">Cell outer membrane</keyword>
<feature type="domain" description="TonB-dependent receptor plug" evidence="13">
    <location>
        <begin position="120"/>
        <end position="251"/>
    </location>
</feature>
<evidence type="ECO:0000256" key="2">
    <source>
        <dbReference type="ARBA" id="ARBA00022448"/>
    </source>
</evidence>
<comment type="caution">
    <text evidence="14">The sequence shown here is derived from an EMBL/GenBank/DDBJ whole genome shotgun (WGS) entry which is preliminary data.</text>
</comment>
<organism evidence="14 15">
    <name type="scientific">Agaribacillus aureus</name>
    <dbReference type="NCBI Taxonomy" id="3051825"/>
    <lineage>
        <taxon>Bacteria</taxon>
        <taxon>Pseudomonadati</taxon>
        <taxon>Bacteroidota</taxon>
        <taxon>Cytophagia</taxon>
        <taxon>Cytophagales</taxon>
        <taxon>Splendidivirgaceae</taxon>
        <taxon>Agaribacillus</taxon>
    </lineage>
</organism>
<keyword evidence="6 8" id="KW-0472">Membrane</keyword>
<proteinExistence type="inferred from homology"/>
<evidence type="ECO:0000256" key="4">
    <source>
        <dbReference type="ARBA" id="ARBA00022692"/>
    </source>
</evidence>
<sequence>MNQVYLFWKKLFFLWLFIAWTFQVNAQEITVAGQVTSSEDGSAIPGVNILHKGTNNGTVTDIEGNYSISVPSDAILVFTSIGFLAQEVSVNGQTSLSIELAADVQQLTEVVVIGYGSVKKSDLTGAVTSVREEDFNKGVFTSPDQLLQGKAAGVQIFNNDGTPGGSSTVRIRGNSSVRTGNQPLYVVDGIPLDGRSAKPSPGEIGGSGSGQGDSGDSNPLNFLNPNDIASMEVLKDASATAIYGSRGANGVIIITTKKGASGDPKIDFGASFGVSSILREIDILDGNGYRSALDDYGLTVGDFGGNEDAMDAVFRTATTQNYNISVSGGGDKGSYRVSSSYLNQDGIIEDSGIKKYTASLNGSYDFFDNDRFSVDFNVFVAHTDENIAPVTNNAGFTGDVLGQALQWNPTRPLRLANGQFDIELGSTTINPLAYLAAYDDEARVTTVLASVSPSFKITDNLVYKLLVSLNRSTGVRETQIRDFINVQGVEGRGWASYGTNELNTQQYTQTLSYNTEISSGVSLNAVVGYEFQQFDNKRLSFSGKDFLTDELSYLDILQNSSQESRTIFTHTDGRSQTDPSSKLQSFFGRANVNINSKYLLTATVRADGSSKFGENNRYGVFPSFAVAWNLTNEEFLSAGSFDNLKLRLGWGQTGNQEFPAGAAQERFQLGSDGTFTGLENVANPDLQWETSTTINAGVDFAVFGAKLTGSIDYFHKTTKDLLFNFSTIQPAPAGRFWTNLDGQVINKGVELALNGLIISKEELSLEVGVNTSFLSNELQDYNGPAVLTGELHGQGISNTTIQRLESDQPLNSFYLREWLGFNETGFDNLTDDGNSFFYLGDPNPDVLLGLNTNLSYKNFSFVMNFNGAFGHQIYNNTLNTVIPIGNLGSRNIGADLIGGPIREDQANSIKASSRYLEDGDYLKMTNFSISYSLDDVISGIRNVRISLTGQNLFVLTDFSGFDPEVNTDKSRDGVPSFGIEYTPYPTPRTFILGLNFSF</sequence>
<evidence type="ECO:0000259" key="13">
    <source>
        <dbReference type="Pfam" id="PF07715"/>
    </source>
</evidence>
<evidence type="ECO:0000256" key="6">
    <source>
        <dbReference type="ARBA" id="ARBA00023136"/>
    </source>
</evidence>
<dbReference type="InterPro" id="IPR023996">
    <property type="entry name" value="TonB-dep_OMP_SusC/RagA"/>
</dbReference>
<evidence type="ECO:0000313" key="15">
    <source>
        <dbReference type="Proteomes" id="UP001172083"/>
    </source>
</evidence>
<protein>
    <submittedName>
        <fullName evidence="14">SusC/RagA family TonB-linked outer membrane protein</fullName>
    </submittedName>
</protein>
<dbReference type="Proteomes" id="UP001172083">
    <property type="component" value="Unassembled WGS sequence"/>
</dbReference>
<evidence type="ECO:0000256" key="3">
    <source>
        <dbReference type="ARBA" id="ARBA00022452"/>
    </source>
</evidence>
<dbReference type="RefSeq" id="WP_346762070.1">
    <property type="nucleotide sequence ID" value="NZ_JAUJEB010000010.1"/>
</dbReference>
<dbReference type="InterPro" id="IPR039426">
    <property type="entry name" value="TonB-dep_rcpt-like"/>
</dbReference>
<keyword evidence="3 8" id="KW-1134">Transmembrane beta strand</keyword>
<name>A0ABT8LG09_9BACT</name>
<dbReference type="Pfam" id="PF07715">
    <property type="entry name" value="Plug"/>
    <property type="match status" value="1"/>
</dbReference>
<dbReference type="Gene3D" id="2.60.40.1120">
    <property type="entry name" value="Carboxypeptidase-like, regulatory domain"/>
    <property type="match status" value="1"/>
</dbReference>
<evidence type="ECO:0000256" key="9">
    <source>
        <dbReference type="RuleBase" id="RU003357"/>
    </source>
</evidence>
<dbReference type="Gene3D" id="2.40.170.20">
    <property type="entry name" value="TonB-dependent receptor, beta-barrel domain"/>
    <property type="match status" value="1"/>
</dbReference>
<evidence type="ECO:0000259" key="12">
    <source>
        <dbReference type="Pfam" id="PF00593"/>
    </source>
</evidence>
<dbReference type="NCBIfam" id="TIGR04057">
    <property type="entry name" value="SusC_RagA_signa"/>
    <property type="match status" value="1"/>
</dbReference>
<evidence type="ECO:0000313" key="14">
    <source>
        <dbReference type="EMBL" id="MDN5216732.1"/>
    </source>
</evidence>
<dbReference type="InterPro" id="IPR008969">
    <property type="entry name" value="CarboxyPept-like_regulatory"/>
</dbReference>
<keyword evidence="4 8" id="KW-0812">Transmembrane</keyword>
<dbReference type="InterPro" id="IPR023997">
    <property type="entry name" value="TonB-dep_OMP_SusC/RagA_CS"/>
</dbReference>
<feature type="domain" description="TonB-dependent receptor-like beta-barrel" evidence="12">
    <location>
        <begin position="392"/>
        <end position="952"/>
    </location>
</feature>
<evidence type="ECO:0000256" key="8">
    <source>
        <dbReference type="PROSITE-ProRule" id="PRU01360"/>
    </source>
</evidence>
<dbReference type="SUPFAM" id="SSF49464">
    <property type="entry name" value="Carboxypeptidase regulatory domain-like"/>
    <property type="match status" value="1"/>
</dbReference>
<dbReference type="InterPro" id="IPR012910">
    <property type="entry name" value="Plug_dom"/>
</dbReference>
<dbReference type="InterPro" id="IPR000531">
    <property type="entry name" value="Beta-barrel_TonB"/>
</dbReference>
<feature type="signal peptide" evidence="11">
    <location>
        <begin position="1"/>
        <end position="26"/>
    </location>
</feature>
<dbReference type="EMBL" id="JAUJEB010000010">
    <property type="protein sequence ID" value="MDN5216732.1"/>
    <property type="molecule type" value="Genomic_DNA"/>
</dbReference>
<gene>
    <name evidence="14" type="ORF">QQ020_31975</name>
</gene>
<dbReference type="PROSITE" id="PS52016">
    <property type="entry name" value="TONB_DEPENDENT_REC_3"/>
    <property type="match status" value="1"/>
</dbReference>
<feature type="chain" id="PRO_5047138673" evidence="11">
    <location>
        <begin position="27"/>
        <end position="998"/>
    </location>
</feature>
<dbReference type="SUPFAM" id="SSF56935">
    <property type="entry name" value="Porins"/>
    <property type="match status" value="1"/>
</dbReference>
<evidence type="ECO:0000256" key="1">
    <source>
        <dbReference type="ARBA" id="ARBA00004571"/>
    </source>
</evidence>
<reference evidence="14" key="1">
    <citation type="submission" date="2023-06" db="EMBL/GenBank/DDBJ databases">
        <title>Genomic of Agaribacillus aureum.</title>
        <authorList>
            <person name="Wang G."/>
        </authorList>
    </citation>
    <scope>NUCLEOTIDE SEQUENCE</scope>
    <source>
        <strain evidence="14">BMA12</strain>
    </source>
</reference>
<keyword evidence="2 8" id="KW-0813">Transport</keyword>
<evidence type="ECO:0000256" key="11">
    <source>
        <dbReference type="SAM" id="SignalP"/>
    </source>
</evidence>
<keyword evidence="15" id="KW-1185">Reference proteome</keyword>
<feature type="compositionally biased region" description="Gly residues" evidence="10">
    <location>
        <begin position="203"/>
        <end position="213"/>
    </location>
</feature>
<feature type="region of interest" description="Disordered" evidence="10">
    <location>
        <begin position="190"/>
        <end position="222"/>
    </location>
</feature>
<evidence type="ECO:0000256" key="10">
    <source>
        <dbReference type="SAM" id="MobiDB-lite"/>
    </source>
</evidence>
<dbReference type="Pfam" id="PF00593">
    <property type="entry name" value="TonB_dep_Rec_b-barrel"/>
    <property type="match status" value="1"/>
</dbReference>